<dbReference type="Proteomes" id="UP000235723">
    <property type="component" value="Unassembled WGS sequence"/>
</dbReference>
<dbReference type="EMBL" id="NDYC01000019">
    <property type="protein sequence ID" value="OXZ27620.1"/>
    <property type="molecule type" value="Genomic_DNA"/>
</dbReference>
<dbReference type="GO" id="GO:0003841">
    <property type="term" value="F:1-acylglycerol-3-phosphate O-acyltransferase activity"/>
    <property type="evidence" value="ECO:0007669"/>
    <property type="project" value="UniProtKB-UniRule"/>
</dbReference>
<reference evidence="7" key="1">
    <citation type="journal article" date="2017" name="J. Clin. Microbiol.">
        <title>Finegoldia magna Isolated from Orthopedic Joint Implant-Associated Infections.</title>
        <authorList>
            <person name="Soderquist B."/>
            <person name="Bjorklund S."/>
            <person name="Hellmark B."/>
            <person name="Jensen A."/>
            <person name="Bruggemann H."/>
        </authorList>
    </citation>
    <scope>NUCLEOTIDE SEQUENCE</scope>
    <source>
        <strain evidence="7">12T273</strain>
        <strain evidence="6">CCUG 54800</strain>
    </source>
</reference>
<protein>
    <recommendedName>
        <fullName evidence="4">1-acyl-sn-glycerol-3-phosphate acyltransferase</fullName>
        <ecNumber evidence="4">2.3.1.51</ecNumber>
    </recommendedName>
</protein>
<gene>
    <name evidence="6" type="ORF">B9N49_04650</name>
    <name evidence="7" type="ORF">B9N55_05975</name>
    <name evidence="8" type="ORF">CJ208_02735</name>
</gene>
<dbReference type="EMBL" id="PNHD01000003">
    <property type="protein sequence ID" value="PMC60336.1"/>
    <property type="molecule type" value="Genomic_DNA"/>
</dbReference>
<dbReference type="AlphaFoldDB" id="A0A233VIY0"/>
<dbReference type="PANTHER" id="PTHR10434">
    <property type="entry name" value="1-ACYL-SN-GLYCEROL-3-PHOSPHATE ACYLTRANSFERASE"/>
    <property type="match status" value="1"/>
</dbReference>
<reference evidence="9 10" key="2">
    <citation type="submission" date="2017-04" db="EMBL/GenBank/DDBJ databases">
        <title>Finegoldia magna isolated from orthopedic joint implant-associated infections.</title>
        <authorList>
            <person name="Bjorklund S."/>
            <person name="Bruggemann H."/>
            <person name="Jensen A."/>
            <person name="Hellmark B."/>
            <person name="Soderquist B."/>
        </authorList>
    </citation>
    <scope>NUCLEOTIDE SEQUENCE [LARGE SCALE GENOMIC DNA]</scope>
    <source>
        <strain evidence="10">12T273</strain>
        <strain evidence="9">CCUG 54800</strain>
    </source>
</reference>
<comment type="catalytic activity">
    <reaction evidence="4">
        <text>a 1-acyl-sn-glycero-3-phosphate + an acyl-CoA = a 1,2-diacyl-sn-glycero-3-phosphate + CoA</text>
        <dbReference type="Rhea" id="RHEA:19709"/>
        <dbReference type="ChEBI" id="CHEBI:57287"/>
        <dbReference type="ChEBI" id="CHEBI:57970"/>
        <dbReference type="ChEBI" id="CHEBI:58342"/>
        <dbReference type="ChEBI" id="CHEBI:58608"/>
        <dbReference type="EC" id="2.3.1.51"/>
    </reaction>
</comment>
<feature type="domain" description="Phospholipid/glycerol acyltransferase" evidence="5">
    <location>
        <begin position="33"/>
        <end position="145"/>
    </location>
</feature>
<dbReference type="CDD" id="cd07989">
    <property type="entry name" value="LPLAT_AGPAT-like"/>
    <property type="match status" value="1"/>
</dbReference>
<proteinExistence type="inferred from homology"/>
<dbReference type="RefSeq" id="WP_094205735.1">
    <property type="nucleotide sequence ID" value="NZ_JAWGQT010000080.1"/>
</dbReference>
<dbReference type="InterPro" id="IPR002123">
    <property type="entry name" value="Plipid/glycerol_acylTrfase"/>
</dbReference>
<keyword evidence="2 4" id="KW-0808">Transferase</keyword>
<sequence>MFYRFARFLLKIVFKIRYKLVIHGNTNLPETPLIICANHINLWDPILLAIIFDRPIRFMAKKELFENKFLGFLLEKFGAFPVDRDNVNIKTIKDAIKLVKDNEVLGIFPEGTRVKTVSEENMKTGVAMIASRAGADVIPVFINSDYKFRSKVEVFVRDKIAISSFDDVSKDMRNKEITKAIYENIYKVN</sequence>
<evidence type="ECO:0000256" key="2">
    <source>
        <dbReference type="ARBA" id="ARBA00022679"/>
    </source>
</evidence>
<dbReference type="EC" id="2.3.1.51" evidence="4"/>
<evidence type="ECO:0000313" key="9">
    <source>
        <dbReference type="Proteomes" id="UP000215413"/>
    </source>
</evidence>
<keyword evidence="4" id="KW-1208">Phospholipid metabolism</keyword>
<dbReference type="SMART" id="SM00563">
    <property type="entry name" value="PlsC"/>
    <property type="match status" value="1"/>
</dbReference>
<dbReference type="SUPFAM" id="SSF69593">
    <property type="entry name" value="Glycerol-3-phosphate (1)-acyltransferase"/>
    <property type="match status" value="1"/>
</dbReference>
<evidence type="ECO:0000256" key="4">
    <source>
        <dbReference type="RuleBase" id="RU361267"/>
    </source>
</evidence>
<dbReference type="PANTHER" id="PTHR10434:SF11">
    <property type="entry name" value="1-ACYL-SN-GLYCEROL-3-PHOSPHATE ACYLTRANSFERASE"/>
    <property type="match status" value="1"/>
</dbReference>
<name>A0A233VIY0_FINMA</name>
<evidence type="ECO:0000313" key="7">
    <source>
        <dbReference type="EMBL" id="OXZ32363.1"/>
    </source>
</evidence>
<comment type="caution">
    <text evidence="7">The sequence shown here is derived from an EMBL/GenBank/DDBJ whole genome shotgun (WGS) entry which is preliminary data.</text>
</comment>
<evidence type="ECO:0000313" key="6">
    <source>
        <dbReference type="EMBL" id="OXZ27620.1"/>
    </source>
</evidence>
<evidence type="ECO:0000313" key="11">
    <source>
        <dbReference type="Proteomes" id="UP000235723"/>
    </source>
</evidence>
<dbReference type="Proteomes" id="UP000215413">
    <property type="component" value="Unassembled WGS sequence"/>
</dbReference>
<organism evidence="7 10">
    <name type="scientific">Finegoldia magna</name>
    <name type="common">Peptostreptococcus magnus</name>
    <dbReference type="NCBI Taxonomy" id="1260"/>
    <lineage>
        <taxon>Bacteria</taxon>
        <taxon>Bacillati</taxon>
        <taxon>Bacillota</taxon>
        <taxon>Tissierellia</taxon>
        <taxon>Tissierellales</taxon>
        <taxon>Peptoniphilaceae</taxon>
        <taxon>Finegoldia</taxon>
    </lineage>
</organism>
<dbReference type="NCBIfam" id="TIGR00530">
    <property type="entry name" value="AGP_acyltrn"/>
    <property type="match status" value="1"/>
</dbReference>
<keyword evidence="4" id="KW-0594">Phospholipid biosynthesis</keyword>
<evidence type="ECO:0000256" key="1">
    <source>
        <dbReference type="ARBA" id="ARBA00008655"/>
    </source>
</evidence>
<accession>A0A233VIY0</accession>
<evidence type="ECO:0000313" key="8">
    <source>
        <dbReference type="EMBL" id="PMC60336.1"/>
    </source>
</evidence>
<dbReference type="Proteomes" id="UP000215546">
    <property type="component" value="Unassembled WGS sequence"/>
</dbReference>
<comment type="similarity">
    <text evidence="1 4">Belongs to the 1-acyl-sn-glycerol-3-phosphate acyltransferase family.</text>
</comment>
<dbReference type="EMBL" id="NDYE01000012">
    <property type="protein sequence ID" value="OXZ32363.1"/>
    <property type="molecule type" value="Genomic_DNA"/>
</dbReference>
<evidence type="ECO:0000256" key="3">
    <source>
        <dbReference type="ARBA" id="ARBA00023315"/>
    </source>
</evidence>
<keyword evidence="3 4" id="KW-0012">Acyltransferase</keyword>
<reference evidence="8 11" key="3">
    <citation type="submission" date="2017-09" db="EMBL/GenBank/DDBJ databases">
        <title>Bacterial strain isolated from the female urinary microbiota.</title>
        <authorList>
            <person name="Thomas-White K."/>
            <person name="Kumar N."/>
            <person name="Forster S."/>
            <person name="Putonti C."/>
            <person name="Lawley T."/>
            <person name="Wolfe A.J."/>
        </authorList>
    </citation>
    <scope>NUCLEOTIDE SEQUENCE [LARGE SCALE GENOMIC DNA]</scope>
    <source>
        <strain evidence="8 11">UMB0115</strain>
    </source>
</reference>
<comment type="domain">
    <text evidence="4">The HXXXXD motif is essential for acyltransferase activity and may constitute the binding site for the phosphate moiety of the glycerol-3-phosphate.</text>
</comment>
<dbReference type="GO" id="GO:0006654">
    <property type="term" value="P:phosphatidic acid biosynthetic process"/>
    <property type="evidence" value="ECO:0007669"/>
    <property type="project" value="TreeGrafter"/>
</dbReference>
<dbReference type="GO" id="GO:0016020">
    <property type="term" value="C:membrane"/>
    <property type="evidence" value="ECO:0007669"/>
    <property type="project" value="InterPro"/>
</dbReference>
<dbReference type="InterPro" id="IPR004552">
    <property type="entry name" value="AGP_acyltrans"/>
</dbReference>
<dbReference type="Pfam" id="PF01553">
    <property type="entry name" value="Acyltransferase"/>
    <property type="match status" value="1"/>
</dbReference>
<evidence type="ECO:0000313" key="10">
    <source>
        <dbReference type="Proteomes" id="UP000215546"/>
    </source>
</evidence>
<evidence type="ECO:0000259" key="5">
    <source>
        <dbReference type="SMART" id="SM00563"/>
    </source>
</evidence>
<keyword evidence="4" id="KW-0444">Lipid biosynthesis</keyword>
<keyword evidence="4" id="KW-0443">Lipid metabolism</keyword>